<dbReference type="Gene3D" id="3.30.310.40">
    <property type="match status" value="1"/>
</dbReference>
<dbReference type="Gene3D" id="1.10.340.30">
    <property type="entry name" value="Hypothetical protein, domain 2"/>
    <property type="match status" value="1"/>
</dbReference>
<dbReference type="SMART" id="SM00478">
    <property type="entry name" value="ENDO3c"/>
    <property type="match status" value="1"/>
</dbReference>
<dbReference type="EMBL" id="UYWW01003088">
    <property type="protein sequence ID" value="VDM12438.1"/>
    <property type="molecule type" value="Genomic_DNA"/>
</dbReference>
<evidence type="ECO:0000256" key="1">
    <source>
        <dbReference type="ARBA" id="ARBA00010679"/>
    </source>
</evidence>
<feature type="domain" description="HhH-GPD" evidence="10">
    <location>
        <begin position="135"/>
        <end position="305"/>
    </location>
</feature>
<dbReference type="GO" id="GO:0005634">
    <property type="term" value="C:nucleus"/>
    <property type="evidence" value="ECO:0007669"/>
    <property type="project" value="TreeGrafter"/>
</dbReference>
<comment type="catalytic activity">
    <reaction evidence="9">
        <text>2'-deoxyribonucleotide-(2'-deoxyribose 5'-phosphate)-2'-deoxyribonucleotide-DNA = a 3'-end 2'-deoxyribonucleotide-(2,3-dehydro-2,3-deoxyribose 5'-phosphate)-DNA + a 5'-end 5'-phospho-2'-deoxyribonucleoside-DNA + H(+)</text>
        <dbReference type="Rhea" id="RHEA:66592"/>
        <dbReference type="Rhea" id="RHEA-COMP:13180"/>
        <dbReference type="Rhea" id="RHEA-COMP:16897"/>
        <dbReference type="Rhea" id="RHEA-COMP:17067"/>
        <dbReference type="ChEBI" id="CHEBI:15378"/>
        <dbReference type="ChEBI" id="CHEBI:136412"/>
        <dbReference type="ChEBI" id="CHEBI:157695"/>
        <dbReference type="ChEBI" id="CHEBI:167181"/>
        <dbReference type="EC" id="4.2.99.18"/>
    </reaction>
</comment>
<sequence>MPLLKCSKNELNLGAVLLGGQSFRWRKLVTNDENISPASDDIFLGVAKHRVWKIWRENDEQLGYEVLAKFSKARGNDLDVLKDYFQLDIELMPLYKLWAENDKYFAHLLENHRMKLEGIRVLGQDPLETVFAFICSANNHIRRITNMVETLCELYGESTNIPCSNGMKTFYDFADLKRMTDDPALEKVLRIRGFGYRALNIALASKTLEDNGEQFLENLSKGSYEDAMEELQQMRGIGAKVADCICLMGLRMHSVVPIDTHTLQITAENYLQTLQQRKSLQGKDRQQVANFNINVLMPPLDHKSRERFSAAVWQEKFGPYAGWAQAVLFTAHLRQMNIRQPTKKRLSKIKTVKL</sequence>
<dbReference type="Pfam" id="PF07934">
    <property type="entry name" value="OGG_N"/>
    <property type="match status" value="1"/>
</dbReference>
<dbReference type="InterPro" id="IPR011257">
    <property type="entry name" value="DNA_glycosylase"/>
</dbReference>
<keyword evidence="5" id="KW-0234">DNA repair</keyword>
<dbReference type="SUPFAM" id="SSF55945">
    <property type="entry name" value="TATA-box binding protein-like"/>
    <property type="match status" value="1"/>
</dbReference>
<dbReference type="AlphaFoldDB" id="A0A3P7FNW2"/>
<dbReference type="GO" id="GO:0034039">
    <property type="term" value="F:8-oxo-7,8-dihydroguanine DNA N-glycosylase activity"/>
    <property type="evidence" value="ECO:0007669"/>
    <property type="project" value="TreeGrafter"/>
</dbReference>
<keyword evidence="8" id="KW-0326">Glycosidase</keyword>
<evidence type="ECO:0000256" key="5">
    <source>
        <dbReference type="ARBA" id="ARBA00023204"/>
    </source>
</evidence>
<proteinExistence type="inferred from homology"/>
<dbReference type="GO" id="GO:0003684">
    <property type="term" value="F:damaged DNA binding"/>
    <property type="evidence" value="ECO:0007669"/>
    <property type="project" value="InterPro"/>
</dbReference>
<gene>
    <name evidence="11" type="ORF">WBA_LOCUS5824</name>
</gene>
<evidence type="ECO:0000256" key="8">
    <source>
        <dbReference type="ARBA" id="ARBA00023295"/>
    </source>
</evidence>
<evidence type="ECO:0000313" key="11">
    <source>
        <dbReference type="EMBL" id="VDM12438.1"/>
    </source>
</evidence>
<dbReference type="InterPro" id="IPR023170">
    <property type="entry name" value="HhH_base_excis_C"/>
</dbReference>
<dbReference type="OMA" id="GYAQEYL"/>
<dbReference type="Gene3D" id="1.10.1670.10">
    <property type="entry name" value="Helix-hairpin-Helix base-excision DNA repair enzymes (C-terminal)"/>
    <property type="match status" value="1"/>
</dbReference>
<dbReference type="InParanoid" id="A0A3P7FNW2"/>
<keyword evidence="3" id="KW-0227">DNA damage</keyword>
<dbReference type="CDD" id="cd00056">
    <property type="entry name" value="ENDO3c"/>
    <property type="match status" value="1"/>
</dbReference>
<dbReference type="InterPro" id="IPR012904">
    <property type="entry name" value="OGG_N"/>
</dbReference>
<dbReference type="InterPro" id="IPR003265">
    <property type="entry name" value="HhH-GPD_domain"/>
</dbReference>
<accession>A0A3P7FNW2</accession>
<evidence type="ECO:0000256" key="7">
    <source>
        <dbReference type="ARBA" id="ARBA00023268"/>
    </source>
</evidence>
<dbReference type="SUPFAM" id="SSF48150">
    <property type="entry name" value="DNA-glycosylase"/>
    <property type="match status" value="1"/>
</dbReference>
<keyword evidence="4" id="KW-0378">Hydrolase</keyword>
<evidence type="ECO:0000256" key="9">
    <source>
        <dbReference type="ARBA" id="ARBA00044632"/>
    </source>
</evidence>
<reference evidence="11 12" key="1">
    <citation type="submission" date="2018-11" db="EMBL/GenBank/DDBJ databases">
        <authorList>
            <consortium name="Pathogen Informatics"/>
        </authorList>
    </citation>
    <scope>NUCLEOTIDE SEQUENCE [LARGE SCALE GENOMIC DNA]</scope>
</reference>
<dbReference type="InterPro" id="IPR052054">
    <property type="entry name" value="Oxidative_DNA_repair_enzyme"/>
</dbReference>
<name>A0A3P7FNW2_WUCBA</name>
<comment type="similarity">
    <text evidence="1">Belongs to the type-1 OGG1 family.</text>
</comment>
<dbReference type="GO" id="GO:0140078">
    <property type="term" value="F:class I DNA-(apurinic or apyrimidinic site) endonuclease activity"/>
    <property type="evidence" value="ECO:0007669"/>
    <property type="project" value="UniProtKB-EC"/>
</dbReference>
<keyword evidence="6" id="KW-0456">Lyase</keyword>
<evidence type="ECO:0000259" key="10">
    <source>
        <dbReference type="SMART" id="SM00478"/>
    </source>
</evidence>
<evidence type="ECO:0000256" key="2">
    <source>
        <dbReference type="ARBA" id="ARBA00012720"/>
    </source>
</evidence>
<organism evidence="11 12">
    <name type="scientific">Wuchereria bancrofti</name>
    <dbReference type="NCBI Taxonomy" id="6293"/>
    <lineage>
        <taxon>Eukaryota</taxon>
        <taxon>Metazoa</taxon>
        <taxon>Ecdysozoa</taxon>
        <taxon>Nematoda</taxon>
        <taxon>Chromadorea</taxon>
        <taxon>Rhabditida</taxon>
        <taxon>Spirurina</taxon>
        <taxon>Spiruromorpha</taxon>
        <taxon>Filarioidea</taxon>
        <taxon>Onchocercidae</taxon>
        <taxon>Wuchereria</taxon>
    </lineage>
</organism>
<dbReference type="OrthoDB" id="238681at2759"/>
<evidence type="ECO:0000256" key="4">
    <source>
        <dbReference type="ARBA" id="ARBA00022801"/>
    </source>
</evidence>
<evidence type="ECO:0000256" key="6">
    <source>
        <dbReference type="ARBA" id="ARBA00023239"/>
    </source>
</evidence>
<keyword evidence="12" id="KW-1185">Reference proteome</keyword>
<evidence type="ECO:0000256" key="3">
    <source>
        <dbReference type="ARBA" id="ARBA00022763"/>
    </source>
</evidence>
<dbReference type="GO" id="GO:0006289">
    <property type="term" value="P:nucleotide-excision repair"/>
    <property type="evidence" value="ECO:0007669"/>
    <property type="project" value="InterPro"/>
</dbReference>
<dbReference type="EC" id="4.2.99.18" evidence="2"/>
<protein>
    <recommendedName>
        <fullName evidence="2">DNA-(apurinic or apyrimidinic site) lyase</fullName>
        <ecNumber evidence="2">4.2.99.18</ecNumber>
    </recommendedName>
</protein>
<dbReference type="Proteomes" id="UP000270924">
    <property type="component" value="Unassembled WGS sequence"/>
</dbReference>
<dbReference type="PANTHER" id="PTHR10242">
    <property type="entry name" value="8-OXOGUANINE DNA GLYCOSYLASE"/>
    <property type="match status" value="1"/>
</dbReference>
<dbReference type="GO" id="GO:0006285">
    <property type="term" value="P:base-excision repair, AP site formation"/>
    <property type="evidence" value="ECO:0007669"/>
    <property type="project" value="TreeGrafter"/>
</dbReference>
<evidence type="ECO:0000313" key="12">
    <source>
        <dbReference type="Proteomes" id="UP000270924"/>
    </source>
</evidence>
<dbReference type="PANTHER" id="PTHR10242:SF2">
    <property type="entry name" value="N-GLYCOSYLASE_DNA LYASE"/>
    <property type="match status" value="1"/>
</dbReference>
<keyword evidence="7" id="KW-0511">Multifunctional enzyme</keyword>